<keyword evidence="2" id="KW-1185">Reference proteome</keyword>
<organism evidence="1 2">
    <name type="scientific">Fusarium flagelliforme</name>
    <dbReference type="NCBI Taxonomy" id="2675880"/>
    <lineage>
        <taxon>Eukaryota</taxon>
        <taxon>Fungi</taxon>
        <taxon>Dikarya</taxon>
        <taxon>Ascomycota</taxon>
        <taxon>Pezizomycotina</taxon>
        <taxon>Sordariomycetes</taxon>
        <taxon>Hypocreomycetidae</taxon>
        <taxon>Hypocreales</taxon>
        <taxon>Nectriaceae</taxon>
        <taxon>Fusarium</taxon>
        <taxon>Fusarium incarnatum-equiseti species complex</taxon>
    </lineage>
</organism>
<keyword evidence="1" id="KW-0418">Kinase</keyword>
<gene>
    <name evidence="1" type="ORF">FIE12Z_11814</name>
</gene>
<dbReference type="GO" id="GO:0016301">
    <property type="term" value="F:kinase activity"/>
    <property type="evidence" value="ECO:0007669"/>
    <property type="project" value="UniProtKB-KW"/>
</dbReference>
<evidence type="ECO:0000313" key="2">
    <source>
        <dbReference type="Proteomes" id="UP000265631"/>
    </source>
</evidence>
<dbReference type="Proteomes" id="UP000265631">
    <property type="component" value="Unassembled WGS sequence"/>
</dbReference>
<keyword evidence="1" id="KW-0670">Pyruvate</keyword>
<dbReference type="STRING" id="2594813.A0A395MA54"/>
<dbReference type="EMBL" id="PXXK01000483">
    <property type="protein sequence ID" value="RFN43949.1"/>
    <property type="molecule type" value="Genomic_DNA"/>
</dbReference>
<comment type="caution">
    <text evidence="1">The sequence shown here is derived from an EMBL/GenBank/DDBJ whole genome shotgun (WGS) entry which is preliminary data.</text>
</comment>
<name>A0A395MA54_9HYPO</name>
<protein>
    <submittedName>
        <fullName evidence="1">Putative pck1-phosphoenolpyruvate carboxykinase</fullName>
    </submittedName>
</protein>
<reference evidence="1 2" key="1">
    <citation type="journal article" date="2018" name="PLoS Pathog.">
        <title>Evolution of structural diversity of trichothecenes, a family of toxins produced by plant pathogenic and entomopathogenic fungi.</title>
        <authorList>
            <person name="Proctor R.H."/>
            <person name="McCormick S.P."/>
            <person name="Kim H.S."/>
            <person name="Cardoza R.E."/>
            <person name="Stanley A.M."/>
            <person name="Lindo L."/>
            <person name="Kelly A."/>
            <person name="Brown D.W."/>
            <person name="Lee T."/>
            <person name="Vaughan M.M."/>
            <person name="Alexander N.J."/>
            <person name="Busman M."/>
            <person name="Gutierrez S."/>
        </authorList>
    </citation>
    <scope>NUCLEOTIDE SEQUENCE [LARGE SCALE GENOMIC DNA]</scope>
    <source>
        <strain evidence="1 2">NRRL 13405</strain>
    </source>
</reference>
<keyword evidence="1" id="KW-0808">Transferase</keyword>
<evidence type="ECO:0000313" key="1">
    <source>
        <dbReference type="EMBL" id="RFN43949.1"/>
    </source>
</evidence>
<accession>A0A395MA54</accession>
<proteinExistence type="predicted"/>
<sequence>MDGYVLAHTIVLAHCRVPEPADQPHVRTLILALEAAFATIFWTMRSSTTPPGYGSLRDNAIWPLDDLPWGGLCTHNPLTEGVKGLELSAEEFTAVAEQRRLRKNDELSPTSRVCFYRQRPPRCNGPR</sequence>
<dbReference type="AlphaFoldDB" id="A0A395MA54"/>